<evidence type="ECO:0000259" key="12">
    <source>
        <dbReference type="PROSITE" id="PS50240"/>
    </source>
</evidence>
<feature type="compositionally biased region" description="Basic and acidic residues" evidence="11">
    <location>
        <begin position="402"/>
        <end position="438"/>
    </location>
</feature>
<reference evidence="13 14" key="1">
    <citation type="journal article" date="2024" name="Proc. Natl. Acad. Sci. U.S.A.">
        <title>The genetic regulatory architecture and epigenomic basis for age-related changes in rattlesnake venom.</title>
        <authorList>
            <person name="Hogan M.P."/>
            <person name="Holding M.L."/>
            <person name="Nystrom G.S."/>
            <person name="Colston T.J."/>
            <person name="Bartlett D.A."/>
            <person name="Mason A.J."/>
            <person name="Ellsworth S.A."/>
            <person name="Rautsaw R.M."/>
            <person name="Lawrence K.C."/>
            <person name="Strickland J.L."/>
            <person name="He B."/>
            <person name="Fraser P."/>
            <person name="Margres M.J."/>
            <person name="Gilbert D.M."/>
            <person name="Gibbs H.L."/>
            <person name="Parkinson C.L."/>
            <person name="Rokyta D.R."/>
        </authorList>
    </citation>
    <scope>NUCLEOTIDE SEQUENCE [LARGE SCALE GENOMIC DNA]</scope>
    <source>
        <strain evidence="13">DRR0105</strain>
    </source>
</reference>
<dbReference type="GO" id="GO:0005576">
    <property type="term" value="C:extracellular region"/>
    <property type="evidence" value="ECO:0007669"/>
    <property type="project" value="UniProtKB-SubCell"/>
</dbReference>
<dbReference type="SMART" id="SM00020">
    <property type="entry name" value="Tryp_SPc"/>
    <property type="match status" value="1"/>
</dbReference>
<dbReference type="SUPFAM" id="SSF50494">
    <property type="entry name" value="Trypsin-like serine proteases"/>
    <property type="match status" value="1"/>
</dbReference>
<feature type="compositionally biased region" description="Basic and acidic residues" evidence="11">
    <location>
        <begin position="534"/>
        <end position="558"/>
    </location>
</feature>
<organism evidence="13 14">
    <name type="scientific">Crotalus adamanteus</name>
    <name type="common">Eastern diamondback rattlesnake</name>
    <dbReference type="NCBI Taxonomy" id="8729"/>
    <lineage>
        <taxon>Eukaryota</taxon>
        <taxon>Metazoa</taxon>
        <taxon>Chordata</taxon>
        <taxon>Craniata</taxon>
        <taxon>Vertebrata</taxon>
        <taxon>Euteleostomi</taxon>
        <taxon>Lepidosauria</taxon>
        <taxon>Squamata</taxon>
        <taxon>Bifurcata</taxon>
        <taxon>Unidentata</taxon>
        <taxon>Episquamata</taxon>
        <taxon>Toxicofera</taxon>
        <taxon>Serpentes</taxon>
        <taxon>Colubroidea</taxon>
        <taxon>Viperidae</taxon>
        <taxon>Crotalinae</taxon>
        <taxon>Crotalus</taxon>
    </lineage>
</organism>
<dbReference type="InterPro" id="IPR009003">
    <property type="entry name" value="Peptidase_S1_PA"/>
</dbReference>
<evidence type="ECO:0000256" key="3">
    <source>
        <dbReference type="ARBA" id="ARBA00009228"/>
    </source>
</evidence>
<dbReference type="PROSITE" id="PS00135">
    <property type="entry name" value="TRYPSIN_SER"/>
    <property type="match status" value="1"/>
</dbReference>
<comment type="subcellular location">
    <subcellularLocation>
        <location evidence="2">Secreted</location>
    </subcellularLocation>
</comment>
<evidence type="ECO:0000256" key="4">
    <source>
        <dbReference type="ARBA" id="ARBA00011245"/>
    </source>
</evidence>
<evidence type="ECO:0000256" key="1">
    <source>
        <dbReference type="ARBA" id="ARBA00003258"/>
    </source>
</evidence>
<keyword evidence="7 10" id="KW-0378">Hydrolase</keyword>
<evidence type="ECO:0000256" key="6">
    <source>
        <dbReference type="ARBA" id="ARBA00022670"/>
    </source>
</evidence>
<keyword evidence="9" id="KW-1015">Disulfide bond</keyword>
<dbReference type="InterPro" id="IPR001314">
    <property type="entry name" value="Peptidase_S1A"/>
</dbReference>
<feature type="compositionally biased region" description="Basic and acidic residues" evidence="11">
    <location>
        <begin position="338"/>
        <end position="395"/>
    </location>
</feature>
<dbReference type="GO" id="GO:0004252">
    <property type="term" value="F:serine-type endopeptidase activity"/>
    <property type="evidence" value="ECO:0007669"/>
    <property type="project" value="InterPro"/>
</dbReference>
<sequence length="620" mass="68448">MENEAGAPNIVADQSLPESCGRRVVPAPNVTLAKGKIVGGSRAKPGAWPWLVSVMLNGELMCSGVLVGSTWIVTAAHCFTGSRNELAWSVVLGNYDLTRRDEGEQVVPVSRILTHPKFNPKTFHGDVASLELTVPARPSARVTPVCLPDQATETSQELCYIVGWGSLYEDGPPAEVVMEARVPILAQDLCRAALGSQLVSSAMFCAGYLSGGIDSCQGDSGGPLMCWDPLLERYVLHGITSWGSGCGERGKPGVYTRITAFADWIRQQMEKSPSSREPSCSEWLAAARIPGDKQLAEVRRLCAFYAQPCARSPSPAACAQTAEEKCKGKRQQCDYEVQEGREEGRKGGRKEGREGGGREGERKEGGKGGREKGREEEGRREGGREGGREGKGGREKGRKGGRKEGKKEGRREGGREKGRKEEREEGRKEGREEEGRREGGRKKGREEGRWEEGRKEGKEGGRKEGREEGGRKEGRKKGREKEREEGRRKEGREEEGRRGERKEGRRDGGRREVGRKEGRKGGRKGGRGKRKGGGRKEVRKGGRKEGRKEGREEEGGREKGRKKGREKGREGREKGGRKKEGREGKRKSSRRKGREKGREEQGRGRKGKRKKGRKESRARG</sequence>
<evidence type="ECO:0000256" key="9">
    <source>
        <dbReference type="ARBA" id="ARBA00023157"/>
    </source>
</evidence>
<dbReference type="InterPro" id="IPR018114">
    <property type="entry name" value="TRYPSIN_HIS"/>
</dbReference>
<dbReference type="GO" id="GO:0006508">
    <property type="term" value="P:proteolysis"/>
    <property type="evidence" value="ECO:0007669"/>
    <property type="project" value="UniProtKB-KW"/>
</dbReference>
<dbReference type="EMBL" id="JAOTOJ010000005">
    <property type="protein sequence ID" value="KAK9401473.1"/>
    <property type="molecule type" value="Genomic_DNA"/>
</dbReference>
<feature type="compositionally biased region" description="Basic residues" evidence="11">
    <location>
        <begin position="584"/>
        <end position="595"/>
    </location>
</feature>
<dbReference type="PROSITE" id="PS50240">
    <property type="entry name" value="TRYPSIN_DOM"/>
    <property type="match status" value="1"/>
</dbReference>
<accession>A0AAW1BHF0</accession>
<keyword evidence="6 10" id="KW-0645">Protease</keyword>
<dbReference type="PRINTS" id="PR00722">
    <property type="entry name" value="CHYMOTRYPSIN"/>
</dbReference>
<dbReference type="FunFam" id="2.40.10.10:FF:000003">
    <property type="entry name" value="Transmembrane serine protease 3"/>
    <property type="match status" value="1"/>
</dbReference>
<evidence type="ECO:0000256" key="10">
    <source>
        <dbReference type="RuleBase" id="RU363034"/>
    </source>
</evidence>
<evidence type="ECO:0000313" key="14">
    <source>
        <dbReference type="Proteomes" id="UP001474421"/>
    </source>
</evidence>
<dbReference type="Gene3D" id="2.40.10.10">
    <property type="entry name" value="Trypsin-like serine proteases"/>
    <property type="match status" value="1"/>
</dbReference>
<evidence type="ECO:0000256" key="11">
    <source>
        <dbReference type="SAM" id="MobiDB-lite"/>
    </source>
</evidence>
<dbReference type="GO" id="GO:0035821">
    <property type="term" value="P:modulation of process of another organism"/>
    <property type="evidence" value="ECO:0007669"/>
    <property type="project" value="UniProtKB-ARBA"/>
</dbReference>
<name>A0AAW1BHF0_CROAD</name>
<dbReference type="InterPro" id="IPR001254">
    <property type="entry name" value="Trypsin_dom"/>
</dbReference>
<comment type="function">
    <text evidence="1">Snake venom serine protease that may act in the hemostasis system of the prey.</text>
</comment>
<dbReference type="PANTHER" id="PTHR24252:SF10">
    <property type="entry name" value="SERINE PROTEASE 56"/>
    <property type="match status" value="1"/>
</dbReference>
<keyword evidence="5" id="KW-0964">Secreted</keyword>
<dbReference type="InterPro" id="IPR033116">
    <property type="entry name" value="TRYPSIN_SER"/>
</dbReference>
<protein>
    <submittedName>
        <fullName evidence="13">Serine protease 56</fullName>
    </submittedName>
</protein>
<evidence type="ECO:0000256" key="7">
    <source>
        <dbReference type="ARBA" id="ARBA00022801"/>
    </source>
</evidence>
<feature type="compositionally biased region" description="Basic and acidic residues" evidence="11">
    <location>
        <begin position="567"/>
        <end position="583"/>
    </location>
</feature>
<proteinExistence type="inferred from homology"/>
<keyword evidence="8 10" id="KW-0720">Serine protease</keyword>
<comment type="similarity">
    <text evidence="3">Belongs to the peptidase S1 family. Snake venom subfamily.</text>
</comment>
<evidence type="ECO:0000256" key="8">
    <source>
        <dbReference type="ARBA" id="ARBA00022825"/>
    </source>
</evidence>
<feature type="compositionally biased region" description="Basic residues" evidence="11">
    <location>
        <begin position="521"/>
        <end position="533"/>
    </location>
</feature>
<dbReference type="InterPro" id="IPR043504">
    <property type="entry name" value="Peptidase_S1_PA_chymotrypsin"/>
</dbReference>
<comment type="subunit">
    <text evidence="4">Monomer.</text>
</comment>
<feature type="compositionally biased region" description="Basic residues" evidence="11">
    <location>
        <begin position="604"/>
        <end position="614"/>
    </location>
</feature>
<dbReference type="PROSITE" id="PS00134">
    <property type="entry name" value="TRYPSIN_HIS"/>
    <property type="match status" value="1"/>
</dbReference>
<feature type="domain" description="Peptidase S1" evidence="12">
    <location>
        <begin position="37"/>
        <end position="270"/>
    </location>
</feature>
<dbReference type="PANTHER" id="PTHR24252">
    <property type="entry name" value="ACROSIN-RELATED"/>
    <property type="match status" value="1"/>
</dbReference>
<comment type="caution">
    <text evidence="13">The sequence shown here is derived from an EMBL/GenBank/DDBJ whole genome shotgun (WGS) entry which is preliminary data.</text>
</comment>
<dbReference type="CDD" id="cd00190">
    <property type="entry name" value="Tryp_SPc"/>
    <property type="match status" value="1"/>
</dbReference>
<gene>
    <name evidence="13" type="ORF">NXF25_012187</name>
</gene>
<feature type="compositionally biased region" description="Basic and acidic residues" evidence="11">
    <location>
        <begin position="479"/>
        <end position="520"/>
    </location>
</feature>
<feature type="compositionally biased region" description="Basic and acidic residues" evidence="11">
    <location>
        <begin position="444"/>
        <end position="472"/>
    </location>
</feature>
<evidence type="ECO:0000256" key="5">
    <source>
        <dbReference type="ARBA" id="ARBA00022525"/>
    </source>
</evidence>
<dbReference type="AlphaFoldDB" id="A0AAW1BHF0"/>
<dbReference type="Pfam" id="PF00089">
    <property type="entry name" value="Trypsin"/>
    <property type="match status" value="1"/>
</dbReference>
<dbReference type="Proteomes" id="UP001474421">
    <property type="component" value="Unassembled WGS sequence"/>
</dbReference>
<keyword evidence="14" id="KW-1185">Reference proteome</keyword>
<feature type="region of interest" description="Disordered" evidence="11">
    <location>
        <begin position="329"/>
        <end position="620"/>
    </location>
</feature>
<evidence type="ECO:0000256" key="2">
    <source>
        <dbReference type="ARBA" id="ARBA00004613"/>
    </source>
</evidence>
<evidence type="ECO:0000313" key="13">
    <source>
        <dbReference type="EMBL" id="KAK9401473.1"/>
    </source>
</evidence>